<evidence type="ECO:0000256" key="10">
    <source>
        <dbReference type="SAM" id="SignalP"/>
    </source>
</evidence>
<dbReference type="Gene3D" id="2.170.130.10">
    <property type="entry name" value="TonB-dependent receptor, plug domain"/>
    <property type="match status" value="1"/>
</dbReference>
<name>A0A9D9HIE7_9BACT</name>
<proteinExistence type="inferred from homology"/>
<evidence type="ECO:0000256" key="3">
    <source>
        <dbReference type="ARBA" id="ARBA00022452"/>
    </source>
</evidence>
<keyword evidence="4 8" id="KW-0812">Transmembrane</keyword>
<dbReference type="Proteomes" id="UP000823661">
    <property type="component" value="Unassembled WGS sequence"/>
</dbReference>
<evidence type="ECO:0000256" key="2">
    <source>
        <dbReference type="ARBA" id="ARBA00022448"/>
    </source>
</evidence>
<dbReference type="AlphaFoldDB" id="A0A9D9HIE7"/>
<evidence type="ECO:0000256" key="9">
    <source>
        <dbReference type="RuleBase" id="RU003357"/>
    </source>
</evidence>
<dbReference type="Pfam" id="PF07715">
    <property type="entry name" value="Plug"/>
    <property type="match status" value="1"/>
</dbReference>
<feature type="signal peptide" evidence="10">
    <location>
        <begin position="1"/>
        <end position="26"/>
    </location>
</feature>
<keyword evidence="6 8" id="KW-0472">Membrane</keyword>
<evidence type="ECO:0000256" key="4">
    <source>
        <dbReference type="ARBA" id="ARBA00022692"/>
    </source>
</evidence>
<dbReference type="Pfam" id="PF13715">
    <property type="entry name" value="CarbopepD_reg_2"/>
    <property type="match status" value="1"/>
</dbReference>
<evidence type="ECO:0000259" key="11">
    <source>
        <dbReference type="Pfam" id="PF00593"/>
    </source>
</evidence>
<dbReference type="PROSITE" id="PS52016">
    <property type="entry name" value="TONB_DEPENDENT_REC_3"/>
    <property type="match status" value="1"/>
</dbReference>
<evidence type="ECO:0000256" key="8">
    <source>
        <dbReference type="PROSITE-ProRule" id="PRU01360"/>
    </source>
</evidence>
<dbReference type="EMBL" id="JADIMI010000036">
    <property type="protein sequence ID" value="MBO8452013.1"/>
    <property type="molecule type" value="Genomic_DNA"/>
</dbReference>
<evidence type="ECO:0000256" key="7">
    <source>
        <dbReference type="ARBA" id="ARBA00023237"/>
    </source>
</evidence>
<keyword evidence="7 8" id="KW-0998">Cell outer membrane</keyword>
<dbReference type="GO" id="GO:0009279">
    <property type="term" value="C:cell outer membrane"/>
    <property type="evidence" value="ECO:0007669"/>
    <property type="project" value="UniProtKB-SubCell"/>
</dbReference>
<dbReference type="InterPro" id="IPR037066">
    <property type="entry name" value="Plug_dom_sf"/>
</dbReference>
<reference evidence="13" key="1">
    <citation type="submission" date="2020-10" db="EMBL/GenBank/DDBJ databases">
        <authorList>
            <person name="Gilroy R."/>
        </authorList>
    </citation>
    <scope>NUCLEOTIDE SEQUENCE</scope>
    <source>
        <strain evidence="13">B1-20833</strain>
    </source>
</reference>
<dbReference type="NCBIfam" id="TIGR04057">
    <property type="entry name" value="SusC_RagA_signa"/>
    <property type="match status" value="1"/>
</dbReference>
<evidence type="ECO:0000256" key="6">
    <source>
        <dbReference type="ARBA" id="ARBA00023136"/>
    </source>
</evidence>
<feature type="domain" description="TonB-dependent receptor plug" evidence="12">
    <location>
        <begin position="120"/>
        <end position="226"/>
    </location>
</feature>
<dbReference type="InterPro" id="IPR039426">
    <property type="entry name" value="TonB-dep_rcpt-like"/>
</dbReference>
<feature type="domain" description="TonB-dependent receptor-like beta-barrel" evidence="11">
    <location>
        <begin position="421"/>
        <end position="1004"/>
    </location>
</feature>
<dbReference type="SUPFAM" id="SSF56935">
    <property type="entry name" value="Porins"/>
    <property type="match status" value="1"/>
</dbReference>
<dbReference type="InterPro" id="IPR023997">
    <property type="entry name" value="TonB-dep_OMP_SusC/RagA_CS"/>
</dbReference>
<evidence type="ECO:0000256" key="1">
    <source>
        <dbReference type="ARBA" id="ARBA00004571"/>
    </source>
</evidence>
<protein>
    <submittedName>
        <fullName evidence="13">TonB-dependent receptor</fullName>
    </submittedName>
</protein>
<dbReference type="Gene3D" id="2.60.40.1120">
    <property type="entry name" value="Carboxypeptidase-like, regulatory domain"/>
    <property type="match status" value="1"/>
</dbReference>
<evidence type="ECO:0000313" key="13">
    <source>
        <dbReference type="EMBL" id="MBO8452013.1"/>
    </source>
</evidence>
<dbReference type="InterPro" id="IPR023996">
    <property type="entry name" value="TonB-dep_OMP_SusC/RagA"/>
</dbReference>
<evidence type="ECO:0000259" key="12">
    <source>
        <dbReference type="Pfam" id="PF07715"/>
    </source>
</evidence>
<dbReference type="SUPFAM" id="SSF49464">
    <property type="entry name" value="Carboxypeptidase regulatory domain-like"/>
    <property type="match status" value="1"/>
</dbReference>
<dbReference type="InterPro" id="IPR008969">
    <property type="entry name" value="CarboxyPept-like_regulatory"/>
</dbReference>
<dbReference type="NCBIfam" id="TIGR04056">
    <property type="entry name" value="OMP_RagA_SusC"/>
    <property type="match status" value="1"/>
</dbReference>
<accession>A0A9D9HIE7</accession>
<keyword evidence="3 8" id="KW-1134">Transmembrane beta strand</keyword>
<comment type="similarity">
    <text evidence="8 9">Belongs to the TonB-dependent receptor family.</text>
</comment>
<dbReference type="InterPro" id="IPR000531">
    <property type="entry name" value="Beta-barrel_TonB"/>
</dbReference>
<dbReference type="Gene3D" id="2.40.170.20">
    <property type="entry name" value="TonB-dependent receptor, beta-barrel domain"/>
    <property type="match status" value="1"/>
</dbReference>
<comment type="subcellular location">
    <subcellularLocation>
        <location evidence="1 8">Cell outer membrane</location>
        <topology evidence="1 8">Multi-pass membrane protein</topology>
    </subcellularLocation>
</comment>
<dbReference type="InterPro" id="IPR012910">
    <property type="entry name" value="Plug_dom"/>
</dbReference>
<dbReference type="FunFam" id="2.170.130.10:FF:000008">
    <property type="entry name" value="SusC/RagA family TonB-linked outer membrane protein"/>
    <property type="match status" value="1"/>
</dbReference>
<keyword evidence="10" id="KW-0732">Signal</keyword>
<dbReference type="InterPro" id="IPR036942">
    <property type="entry name" value="Beta-barrel_TonB_sf"/>
</dbReference>
<dbReference type="Pfam" id="PF00593">
    <property type="entry name" value="TonB_dep_Rec_b-barrel"/>
    <property type="match status" value="1"/>
</dbReference>
<keyword evidence="2 8" id="KW-0813">Transport</keyword>
<gene>
    <name evidence="13" type="ORF">IAC06_03900</name>
</gene>
<evidence type="ECO:0000313" key="14">
    <source>
        <dbReference type="Proteomes" id="UP000823661"/>
    </source>
</evidence>
<comment type="caution">
    <text evidence="13">The sequence shown here is derived from an EMBL/GenBank/DDBJ whole genome shotgun (WGS) entry which is preliminary data.</text>
</comment>
<evidence type="ECO:0000256" key="5">
    <source>
        <dbReference type="ARBA" id="ARBA00023077"/>
    </source>
</evidence>
<keyword evidence="5 9" id="KW-0798">TonB box</keyword>
<dbReference type="FunFam" id="2.60.40.1120:FF:000003">
    <property type="entry name" value="Outer membrane protein Omp121"/>
    <property type="match status" value="1"/>
</dbReference>
<feature type="chain" id="PRO_5039425955" evidence="10">
    <location>
        <begin position="27"/>
        <end position="1048"/>
    </location>
</feature>
<organism evidence="13 14">
    <name type="scientific">Candidatus Cryptobacteroides intestinavium</name>
    <dbReference type="NCBI Taxonomy" id="2840766"/>
    <lineage>
        <taxon>Bacteria</taxon>
        <taxon>Pseudomonadati</taxon>
        <taxon>Bacteroidota</taxon>
        <taxon>Bacteroidia</taxon>
        <taxon>Bacteroidales</taxon>
        <taxon>Candidatus Cryptobacteroides</taxon>
    </lineage>
</organism>
<sequence length="1048" mass="116736">MNIIVNHIRKAGLLMAALLMTAALFAQDRIVVKGVVSDENGQPLIGAGVMEKGTTNGAVTDIDGNYTLEVSADGVLTFSYISYKSQEMNVNGKAVINMQLFPDNTLLDEVVVIGYGTVKKSDLTGSVSSVSAKSIDDFKTSSVVEALGGQLAGVQITQSDGTPGSSFDIKIRGVGTVNGDSSPLIIVDGFEVSSLDFVSNQDIQSIDVLKDASAAAIYGARGANGVILVTTKQGREGKTQVSYNGSVNYREISKRMELLDPYDFVALQMEINPTKFANTYYQQGEDSDGIPYKYQSLEDYRNVAGIDWQEEAFRPTWSQTHDVRISGGNKTTKYTASFSHFDENGIFKNSGYMKNTARLSLNQELFKWLNMNVTVNYSNTRKDGIGTSESTGSLNVLANLLRARPTGGLKVSDEELLNSAFDPLAVESGDNTSANPIKQAETVSKTDAREQWSANGYLNFKIVKGLTFKTSASYSTTNRRLDTFYQDGSSQAFRSGGPYGETQMQKDTRWSNNNVLTYQNTFNKKHNLTAMLGHEISYFQTYYMIGQAKNFPFEGLGNDNLGLGATPSRVETSKNDEKLLSFFARVDYNYDDRYLFTATMRADGSTVFSPKNKWGYFPSFAASWRISEEPFMEGAKNWLSNLKLRAGYGLVGNDRITNYLSMNLYTDGKFGVGQNQVTVLTPKQLANPNLKWEASATTNVGLDLGFFDSRLNVTVDGFIKDTKDLLLEQDLAFVTGFEGQWQNIGKVRNQGVEISINSINFQNRNFSWTTNFNISFIKNTLEALQDGTDVLLRRTEFNSNFKQYDYIAIVGQSLGMMYGYQFDGVYQTSDFNVTPDGQMILKPGITDISDHMGEAVQPGMIKYKDMNGDRKITDEDLTVIGNGMPKWYGGITNTFNIYNVDLSFLLQFNYGNDVYNATRLFSTQTQDERTNQLAEVKDRWTPSHASNKVPSATGYKKYDIDSRYIEDGSFLRLKNITLGYTFPDKWTNKVHISRLRVYASAQNLFCLTNYSGYDPEVNMKNSPLMQSFDWGAYPKSRAFILGIEINFN</sequence>
<reference evidence="13" key="2">
    <citation type="journal article" date="2021" name="PeerJ">
        <title>Extensive microbial diversity within the chicken gut microbiome revealed by metagenomics and culture.</title>
        <authorList>
            <person name="Gilroy R."/>
            <person name="Ravi A."/>
            <person name="Getino M."/>
            <person name="Pursley I."/>
            <person name="Horton D.L."/>
            <person name="Alikhan N.F."/>
            <person name="Baker D."/>
            <person name="Gharbi K."/>
            <person name="Hall N."/>
            <person name="Watson M."/>
            <person name="Adriaenssens E.M."/>
            <person name="Foster-Nyarko E."/>
            <person name="Jarju S."/>
            <person name="Secka A."/>
            <person name="Antonio M."/>
            <person name="Oren A."/>
            <person name="Chaudhuri R.R."/>
            <person name="La Ragione R."/>
            <person name="Hildebrand F."/>
            <person name="Pallen M.J."/>
        </authorList>
    </citation>
    <scope>NUCLEOTIDE SEQUENCE</scope>
    <source>
        <strain evidence="13">B1-20833</strain>
    </source>
</reference>
<keyword evidence="13" id="KW-0675">Receptor</keyword>